<comment type="caution">
    <text evidence="3">The sequence shown here is derived from an EMBL/GenBank/DDBJ whole genome shotgun (WGS) entry which is preliminary data.</text>
</comment>
<gene>
    <name evidence="3" type="ORF">IW252_001805</name>
</gene>
<dbReference type="Pfam" id="PF03364">
    <property type="entry name" value="Polyketide_cyc"/>
    <property type="match status" value="1"/>
</dbReference>
<dbReference type="SUPFAM" id="SSF55961">
    <property type="entry name" value="Bet v1-like"/>
    <property type="match status" value="1"/>
</dbReference>
<proteinExistence type="predicted"/>
<dbReference type="AlphaFoldDB" id="A0A931GF51"/>
<feature type="region of interest" description="Disordered" evidence="1">
    <location>
        <begin position="186"/>
        <end position="207"/>
    </location>
</feature>
<evidence type="ECO:0000259" key="2">
    <source>
        <dbReference type="Pfam" id="PF03364"/>
    </source>
</evidence>
<dbReference type="EMBL" id="JADOTZ010000001">
    <property type="protein sequence ID" value="MBG6085038.1"/>
    <property type="molecule type" value="Genomic_DNA"/>
</dbReference>
<dbReference type="InterPro" id="IPR005031">
    <property type="entry name" value="COQ10_START"/>
</dbReference>
<organism evidence="3 4">
    <name type="scientific">Zhihengliuella flava</name>
    <dbReference type="NCBI Taxonomy" id="1285193"/>
    <lineage>
        <taxon>Bacteria</taxon>
        <taxon>Bacillati</taxon>
        <taxon>Actinomycetota</taxon>
        <taxon>Actinomycetes</taxon>
        <taxon>Micrococcales</taxon>
        <taxon>Micrococcaceae</taxon>
        <taxon>Zhihengliuella</taxon>
    </lineage>
</organism>
<dbReference type="InterPro" id="IPR047137">
    <property type="entry name" value="ORF3"/>
</dbReference>
<protein>
    <submittedName>
        <fullName evidence="3">Uncharacterized protein YndB with AHSA1/START domain</fullName>
    </submittedName>
</protein>
<evidence type="ECO:0000256" key="1">
    <source>
        <dbReference type="SAM" id="MobiDB-lite"/>
    </source>
</evidence>
<sequence>MATVTESVEVSAPVTMVYNAWTRFESFPEFMVAVQSVEQIDDVTNHWVAAIGGVEREFDTRITEQVPDEVIAWASTDGKSHTGRVRFESIEIAEPDPDLAGTDAAQAQPSVGGLTSGAPVAVVPPEQMGEAEPPAPRATEGTRVHVEFTWDDETFLEKAGEALGLDDLQVRRDLHGFKNFVENSEEVRGWRGEVHGGRPQPPTSHNE</sequence>
<reference evidence="3" key="1">
    <citation type="submission" date="2020-11" db="EMBL/GenBank/DDBJ databases">
        <title>Sequencing the genomes of 1000 actinobacteria strains.</title>
        <authorList>
            <person name="Klenk H.-P."/>
        </authorList>
    </citation>
    <scope>NUCLEOTIDE SEQUENCE</scope>
    <source>
        <strain evidence="3">DSM 26152</strain>
    </source>
</reference>
<keyword evidence="4" id="KW-1185">Reference proteome</keyword>
<feature type="domain" description="Coenzyme Q-binding protein COQ10 START" evidence="2">
    <location>
        <begin position="10"/>
        <end position="151"/>
    </location>
</feature>
<dbReference type="Gene3D" id="3.30.530.20">
    <property type="match status" value="1"/>
</dbReference>
<name>A0A931GF51_9MICC</name>
<dbReference type="PANTHER" id="PTHR33824:SF7">
    <property type="entry name" value="POLYKETIDE CYCLASE_DEHYDRASE AND LIPID TRANSPORT SUPERFAMILY PROTEIN"/>
    <property type="match status" value="1"/>
</dbReference>
<evidence type="ECO:0000313" key="3">
    <source>
        <dbReference type="EMBL" id="MBG6085038.1"/>
    </source>
</evidence>
<dbReference type="Proteomes" id="UP000625033">
    <property type="component" value="Unassembled WGS sequence"/>
</dbReference>
<dbReference type="PANTHER" id="PTHR33824">
    <property type="entry name" value="POLYKETIDE CYCLASE/DEHYDRASE AND LIPID TRANSPORT SUPERFAMILY PROTEIN"/>
    <property type="match status" value="1"/>
</dbReference>
<dbReference type="RefSeq" id="WP_196836268.1">
    <property type="nucleotide sequence ID" value="NZ_JADOTZ010000001.1"/>
</dbReference>
<dbReference type="CDD" id="cd07817">
    <property type="entry name" value="SRPBCC_8"/>
    <property type="match status" value="1"/>
</dbReference>
<feature type="compositionally biased region" description="Basic and acidic residues" evidence="1">
    <location>
        <begin position="186"/>
        <end position="196"/>
    </location>
</feature>
<evidence type="ECO:0000313" key="4">
    <source>
        <dbReference type="Proteomes" id="UP000625033"/>
    </source>
</evidence>
<accession>A0A931GF51</accession>
<dbReference type="InterPro" id="IPR023393">
    <property type="entry name" value="START-like_dom_sf"/>
</dbReference>